<feature type="transmembrane region" description="Helical" evidence="1">
    <location>
        <begin position="56"/>
        <end position="76"/>
    </location>
</feature>
<proteinExistence type="predicted"/>
<accession>A0A267H618</accession>
<organism evidence="2 3">
    <name type="scientific">Macrostomum lignano</name>
    <dbReference type="NCBI Taxonomy" id="282301"/>
    <lineage>
        <taxon>Eukaryota</taxon>
        <taxon>Metazoa</taxon>
        <taxon>Spiralia</taxon>
        <taxon>Lophotrochozoa</taxon>
        <taxon>Platyhelminthes</taxon>
        <taxon>Rhabditophora</taxon>
        <taxon>Macrostomorpha</taxon>
        <taxon>Macrostomida</taxon>
        <taxon>Macrostomidae</taxon>
        <taxon>Macrostomum</taxon>
    </lineage>
</organism>
<keyword evidence="1" id="KW-0812">Transmembrane</keyword>
<name>A0A267H618_9PLAT</name>
<dbReference type="EMBL" id="NIVC01000022">
    <property type="protein sequence ID" value="PAA93726.1"/>
    <property type="molecule type" value="Genomic_DNA"/>
</dbReference>
<evidence type="ECO:0000313" key="3">
    <source>
        <dbReference type="Proteomes" id="UP000215902"/>
    </source>
</evidence>
<gene>
    <name evidence="2" type="ORF">BOX15_Mlig023516g1</name>
</gene>
<evidence type="ECO:0000313" key="2">
    <source>
        <dbReference type="EMBL" id="PAA93726.1"/>
    </source>
</evidence>
<dbReference type="Proteomes" id="UP000215902">
    <property type="component" value="Unassembled WGS sequence"/>
</dbReference>
<sequence>MPVRKHREPKIALIITLSDGSTMPITGLRLINTSGSLFRSRQLGSRRVLWLTERNVLIGITTVAVAVTLLLTALQLKRPGLDNKISGLSEGMRDGTFEENYNQLVRGMRESLYRFDRPGLLLPLMRLSEADRSRSHRAAAGRAWLRSQSVVVAATVRNGMAGLPSTMHNVQRLRALFNESWLVLVENDSTDSTRSFLYNMTLTDPNVRLLGCGRVNSALPCEINVRYGSGRQHLPGVQINRTFSEEVERGLIMSALRNLYLDYIYEHLADRASLLLIVDPDITWQDWDLDSIAQGLYYFAAKPKLQQLCAHTTQDSHLYDPCTLSFHLNKRFGEDTKYPVVSYEKSLWNAPRSLPPVKVESCFQAVSFYRMSALAPRRLRYRRSPGEWICEHNTLSRQLDEVYIDPQMRLRVLQENIG</sequence>
<protein>
    <submittedName>
        <fullName evidence="2">Uncharacterized protein</fullName>
    </submittedName>
</protein>
<keyword evidence="3" id="KW-1185">Reference proteome</keyword>
<keyword evidence="1" id="KW-0472">Membrane</keyword>
<comment type="caution">
    <text evidence="2">The sequence shown here is derived from an EMBL/GenBank/DDBJ whole genome shotgun (WGS) entry which is preliminary data.</text>
</comment>
<evidence type="ECO:0000256" key="1">
    <source>
        <dbReference type="SAM" id="Phobius"/>
    </source>
</evidence>
<reference evidence="2 3" key="1">
    <citation type="submission" date="2017-06" db="EMBL/GenBank/DDBJ databases">
        <title>A platform for efficient transgenesis in Macrostomum lignano, a flatworm model organism for stem cell research.</title>
        <authorList>
            <person name="Berezikov E."/>
        </authorList>
    </citation>
    <scope>NUCLEOTIDE SEQUENCE [LARGE SCALE GENOMIC DNA]</scope>
    <source>
        <strain evidence="2">DV1</strain>
        <tissue evidence="2">Whole organism</tissue>
    </source>
</reference>
<dbReference type="AlphaFoldDB" id="A0A267H618"/>
<keyword evidence="1" id="KW-1133">Transmembrane helix</keyword>